<evidence type="ECO:0000313" key="3">
    <source>
        <dbReference type="EMBL" id="MFD1043975.1"/>
    </source>
</evidence>
<protein>
    <submittedName>
        <fullName evidence="3">Anti-virulence regulator CigR family protein</fullName>
    </submittedName>
</protein>
<organism evidence="3 4">
    <name type="scientific">Pseudoxanthomonas kaohsiungensis</name>
    <dbReference type="NCBI Taxonomy" id="283923"/>
    <lineage>
        <taxon>Bacteria</taxon>
        <taxon>Pseudomonadati</taxon>
        <taxon>Pseudomonadota</taxon>
        <taxon>Gammaproteobacteria</taxon>
        <taxon>Lysobacterales</taxon>
        <taxon>Lysobacteraceae</taxon>
        <taxon>Pseudoxanthomonas</taxon>
    </lineage>
</organism>
<comment type="caution">
    <text evidence="3">The sequence shown here is derived from an EMBL/GenBank/DDBJ whole genome shotgun (WGS) entry which is preliminary data.</text>
</comment>
<feature type="signal peptide" evidence="2">
    <location>
        <begin position="1"/>
        <end position="22"/>
    </location>
</feature>
<dbReference type="EMBL" id="JBHTKN010000017">
    <property type="protein sequence ID" value="MFD1043975.1"/>
    <property type="molecule type" value="Genomic_DNA"/>
</dbReference>
<evidence type="ECO:0000313" key="4">
    <source>
        <dbReference type="Proteomes" id="UP001597033"/>
    </source>
</evidence>
<sequence>MKHAIVLSSLVMAGLLALPAFAAPPEGKGHGKGHGNAKQGHEYAGPSGVRVDADVGGLLSVSIGSGDARRIAERHGYVDYAPLPPGIRKNLARGKPLPPGIAKKMVPGPMLRDLPVYAGHEWRVAGDDLILVSLGSGLVVEVMGDIFR</sequence>
<gene>
    <name evidence="3" type="ORF">ACFQ2N_16605</name>
</gene>
<dbReference type="Gene3D" id="3.10.450.160">
    <property type="entry name" value="inner membrane protein cigr"/>
    <property type="match status" value="1"/>
</dbReference>
<feature type="chain" id="PRO_5045143231" evidence="2">
    <location>
        <begin position="23"/>
        <end position="148"/>
    </location>
</feature>
<name>A0ABW3M4N6_9GAMM</name>
<keyword evidence="2" id="KW-0732">Signal</keyword>
<feature type="region of interest" description="Disordered" evidence="1">
    <location>
        <begin position="26"/>
        <end position="46"/>
    </location>
</feature>
<dbReference type="NCBIfam" id="NF040487">
    <property type="entry name" value="T3SS_CigR_fam"/>
    <property type="match status" value="1"/>
</dbReference>
<evidence type="ECO:0000256" key="1">
    <source>
        <dbReference type="SAM" id="MobiDB-lite"/>
    </source>
</evidence>
<keyword evidence="4" id="KW-1185">Reference proteome</keyword>
<dbReference type="Proteomes" id="UP001597033">
    <property type="component" value="Unassembled WGS sequence"/>
</dbReference>
<evidence type="ECO:0000256" key="2">
    <source>
        <dbReference type="SAM" id="SignalP"/>
    </source>
</evidence>
<reference evidence="4" key="1">
    <citation type="journal article" date="2019" name="Int. J. Syst. Evol. Microbiol.">
        <title>The Global Catalogue of Microorganisms (GCM) 10K type strain sequencing project: providing services to taxonomists for standard genome sequencing and annotation.</title>
        <authorList>
            <consortium name="The Broad Institute Genomics Platform"/>
            <consortium name="The Broad Institute Genome Sequencing Center for Infectious Disease"/>
            <person name="Wu L."/>
            <person name="Ma J."/>
        </authorList>
    </citation>
    <scope>NUCLEOTIDE SEQUENCE [LARGE SCALE GENOMIC DNA]</scope>
    <source>
        <strain evidence="4">CCUG 55854</strain>
    </source>
</reference>
<accession>A0ABW3M4N6</accession>
<proteinExistence type="predicted"/>
<dbReference type="RefSeq" id="WP_162378462.1">
    <property type="nucleotide sequence ID" value="NZ_JBHTKN010000017.1"/>
</dbReference>